<dbReference type="SUPFAM" id="SSF52540">
    <property type="entry name" value="P-loop containing nucleoside triphosphate hydrolases"/>
    <property type="match status" value="2"/>
</dbReference>
<keyword evidence="3" id="KW-0067">ATP-binding</keyword>
<dbReference type="STRING" id="1817756.A2140_05400"/>
<protein>
    <submittedName>
        <fullName evidence="3">ATP-binding protein</fullName>
    </submittedName>
</protein>
<dbReference type="Pfam" id="PF13558">
    <property type="entry name" value="SbcC_Walker_B"/>
    <property type="match status" value="1"/>
</dbReference>
<dbReference type="Pfam" id="PF13555">
    <property type="entry name" value="AAA_29"/>
    <property type="match status" value="1"/>
</dbReference>
<dbReference type="EMBL" id="MFSQ01000007">
    <property type="protein sequence ID" value="OGI41544.1"/>
    <property type="molecule type" value="Genomic_DNA"/>
</dbReference>
<proteinExistence type="predicted"/>
<feature type="coiled-coil region" evidence="1">
    <location>
        <begin position="704"/>
        <end position="752"/>
    </location>
</feature>
<dbReference type="InterPro" id="IPR027417">
    <property type="entry name" value="P-loop_NTPase"/>
</dbReference>
<dbReference type="CDD" id="cd00267">
    <property type="entry name" value="ABC_ATPase"/>
    <property type="match status" value="1"/>
</dbReference>
<dbReference type="AlphaFoldDB" id="A0A1F6T8V7"/>
<dbReference type="GO" id="GO:0005200">
    <property type="term" value="F:structural constituent of cytoskeleton"/>
    <property type="evidence" value="ECO:0007669"/>
    <property type="project" value="TreeGrafter"/>
</dbReference>
<gene>
    <name evidence="3" type="ORF">A2140_05400</name>
</gene>
<evidence type="ECO:0000313" key="4">
    <source>
        <dbReference type="Proteomes" id="UP000178379"/>
    </source>
</evidence>
<evidence type="ECO:0000256" key="1">
    <source>
        <dbReference type="SAM" id="Coils"/>
    </source>
</evidence>
<name>A0A1F6T8V7_9PROT</name>
<accession>A0A1F6T8V7</accession>
<feature type="coiled-coil region" evidence="1">
    <location>
        <begin position="863"/>
        <end position="901"/>
    </location>
</feature>
<dbReference type="GO" id="GO:0005856">
    <property type="term" value="C:cytoskeleton"/>
    <property type="evidence" value="ECO:0007669"/>
    <property type="project" value="TreeGrafter"/>
</dbReference>
<dbReference type="GO" id="GO:0005524">
    <property type="term" value="F:ATP binding"/>
    <property type="evidence" value="ECO:0007669"/>
    <property type="project" value="UniProtKB-KW"/>
</dbReference>
<dbReference type="Gene3D" id="3.40.50.300">
    <property type="entry name" value="P-loop containing nucleotide triphosphate hydrolases"/>
    <property type="match status" value="2"/>
</dbReference>
<feature type="coiled-coil region" evidence="1">
    <location>
        <begin position="313"/>
        <end position="347"/>
    </location>
</feature>
<evidence type="ECO:0000256" key="2">
    <source>
        <dbReference type="SAM" id="MobiDB-lite"/>
    </source>
</evidence>
<dbReference type="PANTHER" id="PTHR47357:SF1">
    <property type="entry name" value="SPINDLE POLE BODY COMPONENT 110"/>
    <property type="match status" value="1"/>
</dbReference>
<reference evidence="3 4" key="1">
    <citation type="journal article" date="2016" name="Nat. Commun.">
        <title>Thousands of microbial genomes shed light on interconnected biogeochemical processes in an aquifer system.</title>
        <authorList>
            <person name="Anantharaman K."/>
            <person name="Brown C.T."/>
            <person name="Hug L.A."/>
            <person name="Sharon I."/>
            <person name="Castelle C.J."/>
            <person name="Probst A.J."/>
            <person name="Thomas B.C."/>
            <person name="Singh A."/>
            <person name="Wilkins M.J."/>
            <person name="Karaoz U."/>
            <person name="Brodie E.L."/>
            <person name="Williams K.H."/>
            <person name="Hubbard S.S."/>
            <person name="Banfield J.F."/>
        </authorList>
    </citation>
    <scope>NUCLEOTIDE SEQUENCE [LARGE SCALE GENOMIC DNA]</scope>
</reference>
<evidence type="ECO:0000313" key="3">
    <source>
        <dbReference type="EMBL" id="OGI41544.1"/>
    </source>
</evidence>
<sequence>MQQNGITMSGQWPAQQYRMRRMQVLNWGTFSGLHDIPIAEEGFLFVGRSGSGKSTLLDALSALLVPPLSLGFNAAAREGDKGRHDRNLVSYIRGAWADQKDIGSGEIATQYLRPTTTWSALAVEYANSSGQSVSLVQLFWQRGSSNRNADVRRHFLIAERPFDIASELKDFDLDLRGLKQKLVDVRHFETFSVYSEHFRRLLEIESEMALRLLHKTQSAKNLGDLNGFLREFMLDRPLTFEVAERLVKEFVELDAAHQAVVTAREQVNTLRPARDAWKRLQSVHEQLTGLDELLAGIDTYRDRCKAGLLKEEIERLRTQDQGLEGQVRQQQEMLENHKTQLNQLELQHREQGGGQIEELEKQQKASEQQRDDRLVKRRQAELACKKLAWVLPESPQGYAELAARARGVLEGWVQESNQADQKRDTLRDRKREAESEFVQVRKEVEAMQRQPSNIPAHMLELRRQLIEALGLAEGDLPYVGEIIDVKKEEGAWQGAVERVLRGFALSLLVDERHYAAVSSYVNDTRLNSRLVYHRVATESGGSRLSVQAWSLVNKLTLRDNAYRPWLDAELRRRFDYACVENMRDFRQQERAVTREGQVRHGKARHEKDDRHAIDDRREWVLGFDNREKLRLYEQRAQQLADEISRLDPELKQLEAAKAQMQDRHLASQTLANLQWQEIEVASLLDRIQMLTRTLAEMRSGNRALKELGERIQKQKGKLKDVEDALNQTRAERINVGKQIEQYGREMDELEAQLTSSVLTDDQQQSLKARFEAFDKPLTLKNLESQRSSVERRINEEKTTLRTEQGDLEKGIEKCFGTFKRTWPQEGADLDETLASAPDFIALLERLEHDGLPKYEQRFFDMLKEQSTENLAALNTHLTDARKEIRERMEMVNESLAQAEFNPGTHLQIEVSDRILPDVRTFREQVKRVLENAWLVDQDGAEARFGIMRELVNKLSGEESDKQRWREQVLDVRQHVEFMGHESDAAGREVEVYRSGAGKSGGQREKLATTCLAAALRYQLGGSDGGAPLYASVVLDEAFGKADNEFTELAMKIFTNFGFQLIVATPLKSVMTLEPFIGGACFVDISDRKRSATLQIEYDHQKRRLNLPERLHGEVVSH</sequence>
<dbReference type="PANTHER" id="PTHR47357">
    <property type="entry name" value="COP1-INTERACTIVE PROTEIN 1"/>
    <property type="match status" value="1"/>
</dbReference>
<feature type="coiled-coil region" evidence="1">
    <location>
        <begin position="416"/>
        <end position="450"/>
    </location>
</feature>
<keyword evidence="1" id="KW-0175">Coiled coil</keyword>
<feature type="region of interest" description="Disordered" evidence="2">
    <location>
        <begin position="351"/>
        <end position="373"/>
    </location>
</feature>
<keyword evidence="3" id="KW-0547">Nucleotide-binding</keyword>
<feature type="compositionally biased region" description="Basic and acidic residues" evidence="2">
    <location>
        <begin position="358"/>
        <end position="373"/>
    </location>
</feature>
<organism evidence="3 4">
    <name type="scientific">Candidatus Muproteobacteria bacterium RBG_16_62_13</name>
    <dbReference type="NCBI Taxonomy" id="1817756"/>
    <lineage>
        <taxon>Bacteria</taxon>
        <taxon>Pseudomonadati</taxon>
        <taxon>Pseudomonadota</taxon>
        <taxon>Candidatus Muproteobacteria</taxon>
    </lineage>
</organism>
<dbReference type="Proteomes" id="UP000178379">
    <property type="component" value="Unassembled WGS sequence"/>
</dbReference>
<comment type="caution">
    <text evidence="3">The sequence shown here is derived from an EMBL/GenBank/DDBJ whole genome shotgun (WGS) entry which is preliminary data.</text>
</comment>